<sequence length="38" mass="4509">MWFAVFSILFYLISALMIAPLLNSSDNEKRRPKKTLFF</sequence>
<dbReference type="AlphaFoldDB" id="A0A448MMA1"/>
<accession>A0A448MMA1</accession>
<evidence type="ECO:0000313" key="1">
    <source>
        <dbReference type="EMBL" id="VEH66294.1"/>
    </source>
</evidence>
<organism evidence="1 2">
    <name type="scientific">Rodentibacter pneumotropicus</name>
    <dbReference type="NCBI Taxonomy" id="758"/>
    <lineage>
        <taxon>Bacteria</taxon>
        <taxon>Pseudomonadati</taxon>
        <taxon>Pseudomonadota</taxon>
        <taxon>Gammaproteobacteria</taxon>
        <taxon>Pasteurellales</taxon>
        <taxon>Pasteurellaceae</taxon>
        <taxon>Rodentibacter</taxon>
    </lineage>
</organism>
<evidence type="ECO:0000313" key="2">
    <source>
        <dbReference type="Proteomes" id="UP000278733"/>
    </source>
</evidence>
<dbReference type="EMBL" id="LR134405">
    <property type="protein sequence ID" value="VEH66294.1"/>
    <property type="molecule type" value="Genomic_DNA"/>
</dbReference>
<dbReference type="KEGG" id="rpne:NCTC8284_01456"/>
<name>A0A448MMA1_9PAST</name>
<reference evidence="1 2" key="1">
    <citation type="submission" date="2018-12" db="EMBL/GenBank/DDBJ databases">
        <authorList>
            <consortium name="Pathogen Informatics"/>
        </authorList>
    </citation>
    <scope>NUCLEOTIDE SEQUENCE [LARGE SCALE GENOMIC DNA]</scope>
    <source>
        <strain evidence="1 2">NCTC8284</strain>
    </source>
</reference>
<protein>
    <submittedName>
        <fullName evidence="1">Uncharacterized protein</fullName>
    </submittedName>
</protein>
<dbReference type="Proteomes" id="UP000278733">
    <property type="component" value="Chromosome"/>
</dbReference>
<proteinExistence type="predicted"/>
<gene>
    <name evidence="1" type="ORF">NCTC8284_01456</name>
</gene>